<evidence type="ECO:0000313" key="18">
    <source>
        <dbReference type="Proteomes" id="UP001195483"/>
    </source>
</evidence>
<evidence type="ECO:0000256" key="11">
    <source>
        <dbReference type="ARBA" id="ARBA00022801"/>
    </source>
</evidence>
<gene>
    <name evidence="17" type="ORF">CHS0354_022464</name>
</gene>
<dbReference type="InterPro" id="IPR008367">
    <property type="entry name" value="Regucalcin"/>
</dbReference>
<feature type="domain" description="SMP-30/Gluconolactonase/LRE-like region" evidence="16">
    <location>
        <begin position="39"/>
        <end position="290"/>
    </location>
</feature>
<feature type="binding site" evidence="15">
    <location>
        <position position="176"/>
    </location>
    <ligand>
        <name>a divalent metal cation</name>
        <dbReference type="ChEBI" id="CHEBI:60240"/>
    </ligand>
</feature>
<evidence type="ECO:0000256" key="15">
    <source>
        <dbReference type="PIRSR" id="PIRSR605511-2"/>
    </source>
</evidence>
<evidence type="ECO:0000256" key="4">
    <source>
        <dbReference type="ARBA" id="ARBA00001946"/>
    </source>
</evidence>
<keyword evidence="15" id="KW-0862">Zinc</keyword>
<feature type="binding site" evidence="15">
    <location>
        <position position="41"/>
    </location>
    <ligand>
        <name>a divalent metal cation</name>
        <dbReference type="ChEBI" id="CHEBI:60240"/>
    </ligand>
</feature>
<dbReference type="Proteomes" id="UP001195483">
    <property type="component" value="Unassembled WGS sequence"/>
</dbReference>
<evidence type="ECO:0000259" key="16">
    <source>
        <dbReference type="Pfam" id="PF08450"/>
    </source>
</evidence>
<evidence type="ECO:0000256" key="7">
    <source>
        <dbReference type="ARBA" id="ARBA00013227"/>
    </source>
</evidence>
<comment type="similarity">
    <text evidence="6">Belongs to the SMP-30/CGR1 family.</text>
</comment>
<keyword evidence="9" id="KW-0963">Cytoplasm</keyword>
<comment type="cofactor">
    <cofactor evidence="15">
        <name>Zn(2+)</name>
        <dbReference type="ChEBI" id="CHEBI:29105"/>
    </cofactor>
    <text evidence="15">Binds 1 divalent metal cation per subunit.</text>
</comment>
<comment type="caution">
    <text evidence="17">The sequence shown here is derived from an EMBL/GenBank/DDBJ whole genome shotgun (WGS) entry which is preliminary data.</text>
</comment>
<dbReference type="PANTHER" id="PTHR10907">
    <property type="entry name" value="REGUCALCIN"/>
    <property type="match status" value="1"/>
</dbReference>
<evidence type="ECO:0000256" key="13">
    <source>
        <dbReference type="ARBA" id="ARBA00032464"/>
    </source>
</evidence>
<evidence type="ECO:0000256" key="6">
    <source>
        <dbReference type="ARBA" id="ARBA00008853"/>
    </source>
</evidence>
<evidence type="ECO:0000313" key="17">
    <source>
        <dbReference type="EMBL" id="KAK3599887.1"/>
    </source>
</evidence>
<evidence type="ECO:0000256" key="9">
    <source>
        <dbReference type="ARBA" id="ARBA00022490"/>
    </source>
</evidence>
<proteinExistence type="inferred from homology"/>
<dbReference type="GO" id="GO:0030234">
    <property type="term" value="F:enzyme regulator activity"/>
    <property type="evidence" value="ECO:0007669"/>
    <property type="project" value="InterPro"/>
</dbReference>
<evidence type="ECO:0000256" key="2">
    <source>
        <dbReference type="ARBA" id="ARBA00001913"/>
    </source>
</evidence>
<dbReference type="Gene3D" id="2.120.10.30">
    <property type="entry name" value="TolB, C-terminal domain"/>
    <property type="match status" value="1"/>
</dbReference>
<keyword evidence="12" id="KW-0106">Calcium</keyword>
<comment type="subcellular location">
    <subcellularLocation>
        <location evidence="5">Cytoplasm</location>
    </subcellularLocation>
</comment>
<dbReference type="SUPFAM" id="SSF63829">
    <property type="entry name" value="Calcium-dependent phosphotriesterase"/>
    <property type="match status" value="1"/>
</dbReference>
<dbReference type="PRINTS" id="PR01790">
    <property type="entry name" value="SMP30FAMILY"/>
</dbReference>
<evidence type="ECO:0000256" key="1">
    <source>
        <dbReference type="ARBA" id="ARBA00001589"/>
    </source>
</evidence>
<dbReference type="GO" id="GO:0005737">
    <property type="term" value="C:cytoplasm"/>
    <property type="evidence" value="ECO:0007669"/>
    <property type="project" value="UniProtKB-SubCell"/>
</dbReference>
<protein>
    <recommendedName>
        <fullName evidence="8">Regucalcin</fullName>
        <ecNumber evidence="7">3.1.1.17</ecNumber>
    </recommendedName>
    <alternativeName>
        <fullName evidence="13">Gluconolactonase</fullName>
    </alternativeName>
</protein>
<name>A0AAE0SX94_9BIVA</name>
<dbReference type="PRINTS" id="PR01791">
    <property type="entry name" value="REGUCALCIN"/>
</dbReference>
<comment type="cofactor">
    <cofactor evidence="2">
        <name>Ca(2+)</name>
        <dbReference type="ChEBI" id="CHEBI:29108"/>
    </cofactor>
</comment>
<comment type="cofactor">
    <cofactor evidence="3">
        <name>Mn(2+)</name>
        <dbReference type="ChEBI" id="CHEBI:29035"/>
    </cofactor>
</comment>
<reference evidence="17" key="2">
    <citation type="journal article" date="2021" name="Genome Biol. Evol.">
        <title>Developing a high-quality reference genome for a parasitic bivalve with doubly uniparental inheritance (Bivalvia: Unionida).</title>
        <authorList>
            <person name="Smith C.H."/>
        </authorList>
    </citation>
    <scope>NUCLEOTIDE SEQUENCE</scope>
    <source>
        <strain evidence="17">CHS0354</strain>
        <tissue evidence="17">Mantle</tissue>
    </source>
</reference>
<dbReference type="PANTHER" id="PTHR10907:SF47">
    <property type="entry name" value="REGUCALCIN"/>
    <property type="match status" value="1"/>
</dbReference>
<dbReference type="GO" id="GO:0019853">
    <property type="term" value="P:L-ascorbic acid biosynthetic process"/>
    <property type="evidence" value="ECO:0007669"/>
    <property type="project" value="TreeGrafter"/>
</dbReference>
<organism evidence="17 18">
    <name type="scientific">Potamilus streckersoni</name>
    <dbReference type="NCBI Taxonomy" id="2493646"/>
    <lineage>
        <taxon>Eukaryota</taxon>
        <taxon>Metazoa</taxon>
        <taxon>Spiralia</taxon>
        <taxon>Lophotrochozoa</taxon>
        <taxon>Mollusca</taxon>
        <taxon>Bivalvia</taxon>
        <taxon>Autobranchia</taxon>
        <taxon>Heteroconchia</taxon>
        <taxon>Palaeoheterodonta</taxon>
        <taxon>Unionida</taxon>
        <taxon>Unionoidea</taxon>
        <taxon>Unionidae</taxon>
        <taxon>Ambleminae</taxon>
        <taxon>Lampsilini</taxon>
        <taxon>Potamilus</taxon>
    </lineage>
</organism>
<dbReference type="EC" id="3.1.1.17" evidence="7"/>
<dbReference type="InterPro" id="IPR005511">
    <property type="entry name" value="SMP-30"/>
</dbReference>
<sequence>MRCAGDECNPSVGVFRKSSSVSGPAMSVTVVVKNGASTVGEGPHWDEATQTLLYVDILAGDVHRWNSVTGQDEKIHLDASVGFVTPCRKGGYMVGLGKSLAHMNWEANAVTNLQEVDLEKNTRFNDGKCDPSGRLWAGTMGMETKPTVLEHYQGSLYSLEKDGTLKTHLDKISISNGLAWSEDNRTMFYIDSIPRKVYAFDFDITTGEISNQRTAVDFGGPDTIESLGFPDGMTSDTEGKLWVACYSAGKVVQFDCETGKELRSVEFPAKKTTSCCFGGKNFDELYVTCAKTGLTEEEFQTQQPLAGSVFKVTGLGVKGKPIKGLMIHS</sequence>
<dbReference type="InterPro" id="IPR013658">
    <property type="entry name" value="SGL"/>
</dbReference>
<evidence type="ECO:0000256" key="5">
    <source>
        <dbReference type="ARBA" id="ARBA00004496"/>
    </source>
</evidence>
<evidence type="ECO:0000256" key="12">
    <source>
        <dbReference type="ARBA" id="ARBA00022837"/>
    </source>
</evidence>
<dbReference type="GO" id="GO:0005509">
    <property type="term" value="F:calcium ion binding"/>
    <property type="evidence" value="ECO:0007669"/>
    <property type="project" value="InterPro"/>
</dbReference>
<keyword evidence="11" id="KW-0378">Hydrolase</keyword>
<accession>A0AAE0SX94</accession>
<reference evidence="17" key="1">
    <citation type="journal article" date="2021" name="Genome Biol. Evol.">
        <title>A High-Quality Reference Genome for a Parasitic Bivalve with Doubly Uniparental Inheritance (Bivalvia: Unionida).</title>
        <authorList>
            <person name="Smith C.H."/>
        </authorList>
    </citation>
    <scope>NUCLEOTIDE SEQUENCE</scope>
    <source>
        <strain evidence="17">CHS0354</strain>
    </source>
</reference>
<feature type="binding site" evidence="15">
    <location>
        <position position="143"/>
    </location>
    <ligand>
        <name>substrate</name>
    </ligand>
</feature>
<reference evidence="17" key="3">
    <citation type="submission" date="2023-05" db="EMBL/GenBank/DDBJ databases">
        <authorList>
            <person name="Smith C.H."/>
        </authorList>
    </citation>
    <scope>NUCLEOTIDE SEQUENCE</scope>
    <source>
        <strain evidence="17">CHS0354</strain>
        <tissue evidence="17">Mantle</tissue>
    </source>
</reference>
<keyword evidence="10 15" id="KW-0479">Metal-binding</keyword>
<evidence type="ECO:0000256" key="3">
    <source>
        <dbReference type="ARBA" id="ARBA00001936"/>
    </source>
</evidence>
<dbReference type="GO" id="GO:0004341">
    <property type="term" value="F:gluconolactonase activity"/>
    <property type="evidence" value="ECO:0007669"/>
    <property type="project" value="UniProtKB-EC"/>
</dbReference>
<feature type="binding site" evidence="15">
    <location>
        <position position="125"/>
    </location>
    <ligand>
        <name>substrate</name>
    </ligand>
</feature>
<feature type="active site" description="Proton donor/acceptor" evidence="14">
    <location>
        <position position="231"/>
    </location>
</feature>
<dbReference type="EMBL" id="JAEAOA010001358">
    <property type="protein sequence ID" value="KAK3599887.1"/>
    <property type="molecule type" value="Genomic_DNA"/>
</dbReference>
<dbReference type="Pfam" id="PF08450">
    <property type="entry name" value="SGL"/>
    <property type="match status" value="1"/>
</dbReference>
<evidence type="ECO:0000256" key="14">
    <source>
        <dbReference type="PIRSR" id="PIRSR605511-1"/>
    </source>
</evidence>
<evidence type="ECO:0000256" key="10">
    <source>
        <dbReference type="ARBA" id="ARBA00022723"/>
    </source>
</evidence>
<feature type="binding site" evidence="15">
    <location>
        <position position="231"/>
    </location>
    <ligand>
        <name>a divalent metal cation</name>
        <dbReference type="ChEBI" id="CHEBI:60240"/>
    </ligand>
</feature>
<dbReference type="FunFam" id="2.120.10.30:FF:000027">
    <property type="entry name" value="Regucalcin homologue"/>
    <property type="match status" value="1"/>
</dbReference>
<keyword evidence="18" id="KW-1185">Reference proteome</keyword>
<evidence type="ECO:0000256" key="8">
    <source>
        <dbReference type="ARBA" id="ARBA00016808"/>
    </source>
</evidence>
<comment type="catalytic activity">
    <reaction evidence="1">
        <text>D-glucono-1,5-lactone + H2O = D-gluconate + H(+)</text>
        <dbReference type="Rhea" id="RHEA:10440"/>
        <dbReference type="ChEBI" id="CHEBI:15377"/>
        <dbReference type="ChEBI" id="CHEBI:15378"/>
        <dbReference type="ChEBI" id="CHEBI:16217"/>
        <dbReference type="ChEBI" id="CHEBI:18391"/>
        <dbReference type="EC" id="3.1.1.17"/>
    </reaction>
</comment>
<feature type="binding site" evidence="15">
    <location>
        <position position="123"/>
    </location>
    <ligand>
        <name>substrate</name>
    </ligand>
</feature>
<dbReference type="InterPro" id="IPR011042">
    <property type="entry name" value="6-blade_b-propeller_TolB-like"/>
</dbReference>
<comment type="cofactor">
    <cofactor evidence="4">
        <name>Mg(2+)</name>
        <dbReference type="ChEBI" id="CHEBI:18420"/>
    </cofactor>
</comment>
<dbReference type="AlphaFoldDB" id="A0AAE0SX94"/>